<evidence type="ECO:0000259" key="7">
    <source>
        <dbReference type="PROSITE" id="PS50069"/>
    </source>
</evidence>
<comment type="caution">
    <text evidence="8">The sequence shown here is derived from an EMBL/GenBank/DDBJ whole genome shotgun (WGS) entry which is preliminary data.</text>
</comment>
<dbReference type="GO" id="GO:0006511">
    <property type="term" value="P:ubiquitin-dependent protein catabolic process"/>
    <property type="evidence" value="ECO:0007669"/>
    <property type="project" value="InterPro"/>
</dbReference>
<dbReference type="FunFam" id="1.20.1310.10:FF:000002">
    <property type="entry name" value="cullin-3 isoform X1"/>
    <property type="match status" value="1"/>
</dbReference>
<dbReference type="SUPFAM" id="SSF75632">
    <property type="entry name" value="Cullin homology domain"/>
    <property type="match status" value="1"/>
</dbReference>
<dbReference type="InterPro" id="IPR036388">
    <property type="entry name" value="WH-like_DNA-bd_sf"/>
</dbReference>
<organism evidence="8 9">
    <name type="scientific">Penicillium malachiteum</name>
    <dbReference type="NCBI Taxonomy" id="1324776"/>
    <lineage>
        <taxon>Eukaryota</taxon>
        <taxon>Fungi</taxon>
        <taxon>Dikarya</taxon>
        <taxon>Ascomycota</taxon>
        <taxon>Pezizomycotina</taxon>
        <taxon>Eurotiomycetes</taxon>
        <taxon>Eurotiomycetidae</taxon>
        <taxon>Eurotiales</taxon>
        <taxon>Aspergillaceae</taxon>
        <taxon>Penicillium</taxon>
    </lineage>
</organism>
<dbReference type="PANTHER" id="PTHR11932">
    <property type="entry name" value="CULLIN"/>
    <property type="match status" value="1"/>
</dbReference>
<dbReference type="InterPro" id="IPR016159">
    <property type="entry name" value="Cullin_repeat-like_dom_sf"/>
</dbReference>
<comment type="similarity">
    <text evidence="1 4 5">Belongs to the cullin family.</text>
</comment>
<evidence type="ECO:0000313" key="8">
    <source>
        <dbReference type="EMBL" id="KAJ5703634.1"/>
    </source>
</evidence>
<dbReference type="FunFam" id="1.20.1310.10:FF:000001">
    <property type="entry name" value="Cullin 3"/>
    <property type="match status" value="1"/>
</dbReference>
<evidence type="ECO:0000256" key="2">
    <source>
        <dbReference type="ARBA" id="ARBA00022499"/>
    </source>
</evidence>
<dbReference type="Pfam" id="PF10557">
    <property type="entry name" value="Cullin_Nedd8"/>
    <property type="match status" value="1"/>
</dbReference>
<evidence type="ECO:0000256" key="6">
    <source>
        <dbReference type="SAM" id="MobiDB-lite"/>
    </source>
</evidence>
<gene>
    <name evidence="8" type="ORF">N7493_011559</name>
</gene>
<dbReference type="EMBL" id="JAQJAN010000021">
    <property type="protein sequence ID" value="KAJ5703634.1"/>
    <property type="molecule type" value="Genomic_DNA"/>
</dbReference>
<dbReference type="InterPro" id="IPR045093">
    <property type="entry name" value="Cullin"/>
</dbReference>
<dbReference type="Pfam" id="PF26557">
    <property type="entry name" value="Cullin_AB"/>
    <property type="match status" value="1"/>
</dbReference>
<dbReference type="InterPro" id="IPR059120">
    <property type="entry name" value="Cullin-like_AB"/>
</dbReference>
<keyword evidence="2" id="KW-1017">Isopeptide bond</keyword>
<dbReference type="InterPro" id="IPR019559">
    <property type="entry name" value="Cullin_neddylation_domain"/>
</dbReference>
<dbReference type="GO" id="GO:0016874">
    <property type="term" value="F:ligase activity"/>
    <property type="evidence" value="ECO:0007669"/>
    <property type="project" value="UniProtKB-KW"/>
</dbReference>
<dbReference type="Gene3D" id="1.20.1310.10">
    <property type="entry name" value="Cullin Repeats"/>
    <property type="match status" value="4"/>
</dbReference>
<dbReference type="InterPro" id="IPR036317">
    <property type="entry name" value="Cullin_homology_sf"/>
</dbReference>
<accession>A0AAD6HAZ3</accession>
<evidence type="ECO:0000256" key="3">
    <source>
        <dbReference type="ARBA" id="ARBA00022843"/>
    </source>
</evidence>
<evidence type="ECO:0000256" key="5">
    <source>
        <dbReference type="RuleBase" id="RU003829"/>
    </source>
</evidence>
<keyword evidence="9" id="KW-1185">Reference proteome</keyword>
<dbReference type="FunFam" id="1.10.10.10:FF:000014">
    <property type="entry name" value="Cullin 1"/>
    <property type="match status" value="1"/>
</dbReference>
<feature type="domain" description="Cullin family profile" evidence="7">
    <location>
        <begin position="469"/>
        <end position="718"/>
    </location>
</feature>
<keyword evidence="8" id="KW-0436">Ligase</keyword>
<dbReference type="GO" id="GO:0031625">
    <property type="term" value="F:ubiquitin protein ligase binding"/>
    <property type="evidence" value="ECO:0007669"/>
    <property type="project" value="InterPro"/>
</dbReference>
<dbReference type="PROSITE" id="PS50069">
    <property type="entry name" value="CULLIN_2"/>
    <property type="match status" value="1"/>
</dbReference>
<name>A0AAD6HAZ3_9EURO</name>
<dbReference type="Gene3D" id="1.10.10.10">
    <property type="entry name" value="Winged helix-like DNA-binding domain superfamily/Winged helix DNA-binding domain"/>
    <property type="match status" value="1"/>
</dbReference>
<keyword evidence="3" id="KW-0832">Ubl conjugation</keyword>
<dbReference type="FunFam" id="3.30.230.130:FF:000011">
    <property type="entry name" value="SCF ubiquitin ligase subunit CulC, putative"/>
    <property type="match status" value="1"/>
</dbReference>
<evidence type="ECO:0000313" key="9">
    <source>
        <dbReference type="Proteomes" id="UP001215712"/>
    </source>
</evidence>
<dbReference type="Proteomes" id="UP001215712">
    <property type="component" value="Unassembled WGS sequence"/>
</dbReference>
<dbReference type="InterPro" id="IPR001373">
    <property type="entry name" value="Cullin_N"/>
</dbReference>
<dbReference type="InterPro" id="IPR036390">
    <property type="entry name" value="WH_DNA-bd_sf"/>
</dbReference>
<proteinExistence type="inferred from homology"/>
<reference evidence="8" key="1">
    <citation type="journal article" date="2023" name="IMA Fungus">
        <title>Comparative genomic study of the Penicillium genus elucidates a diverse pangenome and 15 lateral gene transfer events.</title>
        <authorList>
            <person name="Petersen C."/>
            <person name="Sorensen T."/>
            <person name="Nielsen M.R."/>
            <person name="Sondergaard T.E."/>
            <person name="Sorensen J.L."/>
            <person name="Fitzpatrick D.A."/>
            <person name="Frisvad J.C."/>
            <person name="Nielsen K.L."/>
        </authorList>
    </citation>
    <scope>NUCLEOTIDE SEQUENCE</scope>
    <source>
        <strain evidence="8">IBT 17514</strain>
    </source>
</reference>
<dbReference type="SMART" id="SM00884">
    <property type="entry name" value="Cullin_Nedd8"/>
    <property type="match status" value="1"/>
</dbReference>
<dbReference type="FunFam" id="1.20.1310.10:FF:000036">
    <property type="entry name" value="SCF ubiquitin ligase subunit CulC, putative"/>
    <property type="match status" value="1"/>
</dbReference>
<feature type="region of interest" description="Disordered" evidence="6">
    <location>
        <begin position="393"/>
        <end position="418"/>
    </location>
</feature>
<dbReference type="Gene3D" id="3.30.230.130">
    <property type="entry name" value="Cullin, Chain C, Domain 2"/>
    <property type="match status" value="1"/>
</dbReference>
<dbReference type="AlphaFoldDB" id="A0AAD6HAZ3"/>
<dbReference type="Pfam" id="PF00888">
    <property type="entry name" value="Cullin"/>
    <property type="match status" value="1"/>
</dbReference>
<dbReference type="SUPFAM" id="SSF74788">
    <property type="entry name" value="Cullin repeat-like"/>
    <property type="match status" value="1"/>
</dbReference>
<evidence type="ECO:0000256" key="1">
    <source>
        <dbReference type="ARBA" id="ARBA00006019"/>
    </source>
</evidence>
<evidence type="ECO:0000256" key="4">
    <source>
        <dbReference type="PROSITE-ProRule" id="PRU00330"/>
    </source>
</evidence>
<reference evidence="8" key="2">
    <citation type="submission" date="2023-01" db="EMBL/GenBank/DDBJ databases">
        <authorList>
            <person name="Petersen C."/>
        </authorList>
    </citation>
    <scope>NUCLEOTIDE SEQUENCE</scope>
    <source>
        <strain evidence="8">IBT 17514</strain>
    </source>
</reference>
<protein>
    <submittedName>
        <fullName evidence="8">SCF ubiquitin ligase subunit CulC</fullName>
    </submittedName>
</protein>
<dbReference type="SUPFAM" id="SSF46785">
    <property type="entry name" value="Winged helix' DNA-binding domain"/>
    <property type="match status" value="1"/>
</dbReference>
<feature type="compositionally biased region" description="Basic and acidic residues" evidence="6">
    <location>
        <begin position="400"/>
        <end position="416"/>
    </location>
</feature>
<dbReference type="InterPro" id="IPR016158">
    <property type="entry name" value="Cullin_homology"/>
</dbReference>
<sequence>MAAMRARQKIRAPRQRTGVTEQEAFEDAWSMISTSLTEIHTKNSSTISFENLYRKAYAVILGGRAEELAARVRNHEETWVSGSLKKTVTDSISKFLLLAHDQSAHELKDQSTERQAAGEKFLNALKTTWEDHHLCMCMITDVLLYMVRNLGDPSAYFPGSGADRNILTFLRQDRITAIDRRKPTIYAVAMAAFRDKVLGADLHTENEEVKTTVMEVFKSTVLFMIRLEREGQLIERNLIKHCITMLENLYQSTTEEEGSKLYLTDFEPAFLQASQDFYTAEGERLLETGDAVFFCRAVSQRIWEEQERARTTLSKLTEPKILGLIDDVLIRQNIDQLVQLRGAGVKHMIDNAQIEGLQIIYTLNTRVDKKKTALCKALTERIVELGREINTSSILGSTSKPDDDTQKKNEKTKEKPANQQTALAVKWVNDTLALKRQFDTIWKDAFFSDLIIEVAIMGSFADFINMNSRSSEYLSLFFDDNLKKGNKAKTDIEIDALLEHGIVLLRFVKSKDLFETYYKRHLARRLLMKRSASVDMERNMISKMKVEVGNQFTQRIEAMFKDITISEDLTRGYREYIVNTGGADANRIDLEMTVLTNTIWPLGESKLSGAEDDAGYRNCVYPREIESLKQSYEKFYLDKHSGRKLTWLATLGTADIRANFKRSSGKVQRYELNVSTYALVILLLFNDLEDGESLTYQDIENRTRIPKNDLIRNLQSLAVAPKTRILRKEPMTKDVKPTDKFFFNNEFQSQFVKVRIGVVSGGANKAENTEQRQETDQKMSEERFGTIDSAIVRIMKQRRQLSHNQLISEVLAQLSARFVPDVDMIKKRIESLMDREYLERLPGAIYAYLA</sequence>
<dbReference type="SMART" id="SM00182">
    <property type="entry name" value="CULLIN"/>
    <property type="match status" value="1"/>
</dbReference>